<dbReference type="Pfam" id="PF01368">
    <property type="entry name" value="DHH"/>
    <property type="match status" value="1"/>
</dbReference>
<evidence type="ECO:0000313" key="2">
    <source>
        <dbReference type="EMBL" id="MCO6026407.1"/>
    </source>
</evidence>
<organism evidence="2 3">
    <name type="scientific">Segatella cerevisiae</name>
    <dbReference type="NCBI Taxonomy" id="2053716"/>
    <lineage>
        <taxon>Bacteria</taxon>
        <taxon>Pseudomonadati</taxon>
        <taxon>Bacteroidota</taxon>
        <taxon>Bacteroidia</taxon>
        <taxon>Bacteroidales</taxon>
        <taxon>Prevotellaceae</taxon>
        <taxon>Segatella</taxon>
    </lineage>
</organism>
<proteinExistence type="predicted"/>
<name>A0ABT1BZA3_9BACT</name>
<accession>A0ABT1BZA3</accession>
<dbReference type="Proteomes" id="UP001204015">
    <property type="component" value="Unassembled WGS sequence"/>
</dbReference>
<dbReference type="PANTHER" id="PTHR47618">
    <property type="entry name" value="BIFUNCTIONAL OLIGORIBONUCLEASE AND PAP PHOSPHATASE NRNA"/>
    <property type="match status" value="1"/>
</dbReference>
<sequence>MDINILTEQEVATLKDWIATSSHIVLVGHKSPDGDAVGSSLGWSEYLRYLGKNPTVVMPDAYPDFLHWLPNNEKIMRYDKHPEEVKALFASADLVFYLDFSEEKRVDDMMPLLQNCKAKKVIIDHHPGPGLEGALILSRITASSTCELVFRIVWQLGGFEAMTQHFAIPVYCGMMTDTGGFTYNSNDPGIYFIISQLLTKHIDKDKIYRNVFNNYSSWAVRLRGYILYQKLNVFEDLHASYYTITRKELKNFHYVKGDAEGLVNEPLRIRKMKLSISLREDTDQDQLIWISLRSVDNFPCNKMSQEFFNGGGHLNASGGKLFCTMEEAEKVVRKAIKAYAGLLQ</sequence>
<dbReference type="Gene3D" id="3.10.310.30">
    <property type="match status" value="1"/>
</dbReference>
<comment type="caution">
    <text evidence="2">The sequence shown here is derived from an EMBL/GenBank/DDBJ whole genome shotgun (WGS) entry which is preliminary data.</text>
</comment>
<feature type="domain" description="DDH" evidence="1">
    <location>
        <begin position="24"/>
        <end position="173"/>
    </location>
</feature>
<gene>
    <name evidence="2" type="ORF">NG821_11255</name>
</gene>
<evidence type="ECO:0000313" key="3">
    <source>
        <dbReference type="Proteomes" id="UP001204015"/>
    </source>
</evidence>
<dbReference type="InterPro" id="IPR051319">
    <property type="entry name" value="Oligoribo/pAp-PDE_c-di-AMP_PDE"/>
</dbReference>
<dbReference type="EMBL" id="JAMXLY010000055">
    <property type="protein sequence ID" value="MCO6026407.1"/>
    <property type="molecule type" value="Genomic_DNA"/>
</dbReference>
<keyword evidence="3" id="KW-1185">Reference proteome</keyword>
<dbReference type="InterPro" id="IPR038763">
    <property type="entry name" value="DHH_sf"/>
</dbReference>
<dbReference type="SUPFAM" id="SSF64182">
    <property type="entry name" value="DHH phosphoesterases"/>
    <property type="match status" value="1"/>
</dbReference>
<dbReference type="RefSeq" id="WP_252761762.1">
    <property type="nucleotide sequence ID" value="NZ_JAMXLY010000055.1"/>
</dbReference>
<dbReference type="Gene3D" id="3.90.1640.10">
    <property type="entry name" value="inorganic pyrophosphatase (n-terminal core)"/>
    <property type="match status" value="1"/>
</dbReference>
<reference evidence="2 3" key="1">
    <citation type="submission" date="2022-06" db="EMBL/GenBank/DDBJ databases">
        <title>A taxonomic note on the genus Prevotella: Description of four novel genera and emended description of the genera Hallella and Xylanibacter.</title>
        <authorList>
            <person name="Hitch T.C.A."/>
        </authorList>
    </citation>
    <scope>NUCLEOTIDE SEQUENCE [LARGE SCALE GENOMIC DNA]</scope>
    <source>
        <strain evidence="2 3">DSM 100619</strain>
    </source>
</reference>
<dbReference type="PANTHER" id="PTHR47618:SF1">
    <property type="entry name" value="BIFUNCTIONAL OLIGORIBONUCLEASE AND PAP PHOSPHATASE NRNA"/>
    <property type="match status" value="1"/>
</dbReference>
<protein>
    <submittedName>
        <fullName evidence="2">DHH family phosphoesterase</fullName>
    </submittedName>
</protein>
<evidence type="ECO:0000259" key="1">
    <source>
        <dbReference type="Pfam" id="PF01368"/>
    </source>
</evidence>
<dbReference type="InterPro" id="IPR001667">
    <property type="entry name" value="DDH_dom"/>
</dbReference>